<dbReference type="GO" id="GO:0009236">
    <property type="term" value="P:cobalamin biosynthetic process"/>
    <property type="evidence" value="ECO:0007669"/>
    <property type="project" value="UniProtKB-UniRule"/>
</dbReference>
<feature type="transmembrane region" description="Helical" evidence="9">
    <location>
        <begin position="6"/>
        <end position="24"/>
    </location>
</feature>
<keyword evidence="5 9" id="KW-0169">Cobalamin biosynthesis</keyword>
<feature type="transmembrane region" description="Helical" evidence="9">
    <location>
        <begin position="285"/>
        <end position="304"/>
    </location>
</feature>
<comment type="caution">
    <text evidence="11">The sequence shown here is derived from an EMBL/GenBank/DDBJ whole genome shotgun (WGS) entry which is preliminary data.</text>
</comment>
<accession>A0A7C4W5I2</accession>
<evidence type="ECO:0000256" key="8">
    <source>
        <dbReference type="ARBA" id="ARBA00023136"/>
    </source>
</evidence>
<reference evidence="11" key="1">
    <citation type="journal article" date="2020" name="mSystems">
        <title>Genome- and Community-Level Interaction Insights into Carbon Utilization and Element Cycling Functions of Hydrothermarchaeota in Hydrothermal Sediment.</title>
        <authorList>
            <person name="Zhou Z."/>
            <person name="Liu Y."/>
            <person name="Xu W."/>
            <person name="Pan J."/>
            <person name="Luo Z.H."/>
            <person name="Li M."/>
        </authorList>
    </citation>
    <scope>NUCLEOTIDE SEQUENCE [LARGE SCALE GENOMIC DNA]</scope>
    <source>
        <strain evidence="11">SpSt-604</strain>
        <strain evidence="10">SpSt-640</strain>
    </source>
</reference>
<comment type="caution">
    <text evidence="9">Lacks conserved residue(s) required for the propagation of feature annotation.</text>
</comment>
<dbReference type="GO" id="GO:0005886">
    <property type="term" value="C:plasma membrane"/>
    <property type="evidence" value="ECO:0007669"/>
    <property type="project" value="UniProtKB-SubCell"/>
</dbReference>
<evidence type="ECO:0000256" key="6">
    <source>
        <dbReference type="ARBA" id="ARBA00022692"/>
    </source>
</evidence>
<evidence type="ECO:0000256" key="1">
    <source>
        <dbReference type="ARBA" id="ARBA00004651"/>
    </source>
</evidence>
<dbReference type="GO" id="GO:0048472">
    <property type="term" value="F:threonine-phosphate decarboxylase activity"/>
    <property type="evidence" value="ECO:0007669"/>
    <property type="project" value="InterPro"/>
</dbReference>
<dbReference type="PANTHER" id="PTHR34308:SF1">
    <property type="entry name" value="COBALAMIN BIOSYNTHESIS PROTEIN CBIB"/>
    <property type="match status" value="1"/>
</dbReference>
<evidence type="ECO:0000313" key="11">
    <source>
        <dbReference type="EMBL" id="HGU41310.1"/>
    </source>
</evidence>
<dbReference type="InterPro" id="IPR004485">
    <property type="entry name" value="Cobalamin_biosynth_CobD/CbiB"/>
</dbReference>
<evidence type="ECO:0000256" key="9">
    <source>
        <dbReference type="HAMAP-Rule" id="MF_00024"/>
    </source>
</evidence>
<comment type="pathway">
    <text evidence="2 9">Cofactor biosynthesis; adenosylcobalamin biosynthesis.</text>
</comment>
<evidence type="ECO:0000313" key="10">
    <source>
        <dbReference type="EMBL" id="HGQ77387.1"/>
    </source>
</evidence>
<keyword evidence="7 9" id="KW-1133">Transmembrane helix</keyword>
<organism evidence="11">
    <name type="scientific">Fervidobacterium pennivorans</name>
    <dbReference type="NCBI Taxonomy" id="93466"/>
    <lineage>
        <taxon>Bacteria</taxon>
        <taxon>Thermotogati</taxon>
        <taxon>Thermotogota</taxon>
        <taxon>Thermotogae</taxon>
        <taxon>Thermotogales</taxon>
        <taxon>Fervidobacteriaceae</taxon>
        <taxon>Fervidobacterium</taxon>
    </lineage>
</organism>
<dbReference type="EMBL" id="DSZT01000003">
    <property type="protein sequence ID" value="HGU41310.1"/>
    <property type="molecule type" value="Genomic_DNA"/>
</dbReference>
<dbReference type="GO" id="GO:0015420">
    <property type="term" value="F:ABC-type vitamin B12 transporter activity"/>
    <property type="evidence" value="ECO:0007669"/>
    <property type="project" value="UniProtKB-UniRule"/>
</dbReference>
<evidence type="ECO:0000256" key="5">
    <source>
        <dbReference type="ARBA" id="ARBA00022573"/>
    </source>
</evidence>
<evidence type="ECO:0000256" key="3">
    <source>
        <dbReference type="ARBA" id="ARBA00006263"/>
    </source>
</evidence>
<evidence type="ECO:0000256" key="7">
    <source>
        <dbReference type="ARBA" id="ARBA00022989"/>
    </source>
</evidence>
<feature type="transmembrane region" description="Helical" evidence="9">
    <location>
        <begin position="90"/>
        <end position="109"/>
    </location>
</feature>
<keyword evidence="8 9" id="KW-0472">Membrane</keyword>
<keyword evidence="4 9" id="KW-1003">Cell membrane</keyword>
<protein>
    <recommendedName>
        <fullName evidence="9">Cobalamin biosynthesis protein CobD</fullName>
    </recommendedName>
</protein>
<name>A0A7C4W5I2_FERPE</name>
<dbReference type="NCBIfam" id="TIGR00380">
    <property type="entry name" value="cobal_cbiB"/>
    <property type="match status" value="1"/>
</dbReference>
<keyword evidence="6 9" id="KW-0812">Transmembrane</keyword>
<dbReference type="UniPathway" id="UPA00148"/>
<sequence length="305" mass="34700">MLDTIFLSGELFALLFAIVYDLLFGEYPSQIHPVVYMGFVGKWLDKKLNKPEKSNFLRFIFGMIAQTIEIVLFLEISLSLMVISKSDNKISRILGFLGSIYLLKSTFSIRSLYEHVARCYTDDVELLRKNVSLIVSRDVSKLDKAHLYSAAIESLAENISDSITGPLFYYSLFGLPGAVIYRVVNTYDALFGYRNEKYEWFGKFSARFDDLLNIVPSRVTAFVISLFNPISSWKYILKYGAIKINAMYPMSAFAGVLKVGIEKIGYYKLEGKIPEKEDVKKALKLYKKVTAIILLIIITLTVVVK</sequence>
<feature type="transmembrane region" description="Helical" evidence="9">
    <location>
        <begin position="56"/>
        <end position="84"/>
    </location>
</feature>
<dbReference type="HAMAP" id="MF_00024">
    <property type="entry name" value="CobD_CbiB"/>
    <property type="match status" value="1"/>
</dbReference>
<comment type="subcellular location">
    <subcellularLocation>
        <location evidence="1 9">Cell membrane</location>
        <topology evidence="1 9">Multi-pass membrane protein</topology>
    </subcellularLocation>
</comment>
<evidence type="ECO:0000256" key="4">
    <source>
        <dbReference type="ARBA" id="ARBA00022475"/>
    </source>
</evidence>
<proteinExistence type="inferred from homology"/>
<evidence type="ECO:0000256" key="2">
    <source>
        <dbReference type="ARBA" id="ARBA00004953"/>
    </source>
</evidence>
<comment type="function">
    <text evidence="9">Converts cobyric acid to cobinamide by the addition of aminopropanol on the F carboxylic group.</text>
</comment>
<dbReference type="EMBL" id="DTBH01000124">
    <property type="protein sequence ID" value="HGQ77387.1"/>
    <property type="molecule type" value="Genomic_DNA"/>
</dbReference>
<gene>
    <name evidence="9 11" type="primary">cobD</name>
    <name evidence="11" type="ORF">ENT72_00055</name>
    <name evidence="10" type="ORF">ENU12_05685</name>
</gene>
<dbReference type="AlphaFoldDB" id="A0A7C4W5I2"/>
<dbReference type="Pfam" id="PF03186">
    <property type="entry name" value="CobD_Cbib"/>
    <property type="match status" value="1"/>
</dbReference>
<dbReference type="PANTHER" id="PTHR34308">
    <property type="entry name" value="COBALAMIN BIOSYNTHESIS PROTEIN CBIB"/>
    <property type="match status" value="1"/>
</dbReference>
<comment type="similarity">
    <text evidence="3 9">Belongs to the CobD/CbiB family.</text>
</comment>